<dbReference type="InterPro" id="IPR019734">
    <property type="entry name" value="TPR_rpt"/>
</dbReference>
<evidence type="ECO:0000256" key="1">
    <source>
        <dbReference type="ARBA" id="ARBA00022679"/>
    </source>
</evidence>
<dbReference type="SMART" id="SM00028">
    <property type="entry name" value="TPR"/>
    <property type="match status" value="3"/>
</dbReference>
<evidence type="ECO:0000313" key="3">
    <source>
        <dbReference type="Proteomes" id="UP000788419"/>
    </source>
</evidence>
<dbReference type="PANTHER" id="PTHR12788">
    <property type="entry name" value="PROTEIN-TYROSINE SULFOTRANSFERASE 2"/>
    <property type="match status" value="1"/>
</dbReference>
<protein>
    <recommendedName>
        <fullName evidence="4">Sulfotransferase family protein</fullName>
    </recommendedName>
</protein>
<evidence type="ECO:0008006" key="4">
    <source>
        <dbReference type="Google" id="ProtNLM"/>
    </source>
</evidence>
<dbReference type="Gene3D" id="3.40.50.300">
    <property type="entry name" value="P-loop containing nucleotide triphosphate hydrolases"/>
    <property type="match status" value="1"/>
</dbReference>
<dbReference type="PANTHER" id="PTHR12788:SF10">
    <property type="entry name" value="PROTEIN-TYROSINE SULFOTRANSFERASE"/>
    <property type="match status" value="1"/>
</dbReference>
<name>A0ABQ6Z7V6_9GAMM</name>
<dbReference type="Proteomes" id="UP000788419">
    <property type="component" value="Unassembled WGS sequence"/>
</dbReference>
<gene>
    <name evidence="2" type="ORF">CSC65_07855</name>
</gene>
<dbReference type="RefSeq" id="WP_162410025.1">
    <property type="nucleotide sequence ID" value="NZ_PDWN01000006.1"/>
</dbReference>
<dbReference type="InterPro" id="IPR027417">
    <property type="entry name" value="P-loop_NTPase"/>
</dbReference>
<dbReference type="Gene3D" id="1.25.40.10">
    <property type="entry name" value="Tetratricopeptide repeat domain"/>
    <property type="match status" value="1"/>
</dbReference>
<keyword evidence="1" id="KW-0808">Transferase</keyword>
<organism evidence="2 3">
    <name type="scientific">Pseudoxanthomonas daejeonensis</name>
    <dbReference type="NCBI Taxonomy" id="266062"/>
    <lineage>
        <taxon>Bacteria</taxon>
        <taxon>Pseudomonadati</taxon>
        <taxon>Pseudomonadota</taxon>
        <taxon>Gammaproteobacteria</taxon>
        <taxon>Lysobacterales</taxon>
        <taxon>Lysobacteraceae</taxon>
        <taxon>Pseudoxanthomonas</taxon>
    </lineage>
</organism>
<dbReference type="InterPro" id="IPR026634">
    <property type="entry name" value="TPST-like"/>
</dbReference>
<dbReference type="InterPro" id="IPR011990">
    <property type="entry name" value="TPR-like_helical_dom_sf"/>
</dbReference>
<reference evidence="2 3" key="1">
    <citation type="submission" date="2017-10" db="EMBL/GenBank/DDBJ databases">
        <title>Whole genome sequencing of members of genus Pseudoxanthomonas.</title>
        <authorList>
            <person name="Kumar S."/>
            <person name="Bansal K."/>
            <person name="Kaur A."/>
            <person name="Patil P."/>
            <person name="Sharma S."/>
            <person name="Patil P.B."/>
        </authorList>
    </citation>
    <scope>NUCLEOTIDE SEQUENCE [LARGE SCALE GENOMIC DNA]</scope>
    <source>
        <strain evidence="2 3">DSM 17801</strain>
    </source>
</reference>
<evidence type="ECO:0000313" key="2">
    <source>
        <dbReference type="EMBL" id="KAF1695116.1"/>
    </source>
</evidence>
<accession>A0ABQ6Z7V6</accession>
<keyword evidence="3" id="KW-1185">Reference proteome</keyword>
<dbReference type="Pfam" id="PF13469">
    <property type="entry name" value="Sulfotransfer_3"/>
    <property type="match status" value="1"/>
</dbReference>
<proteinExistence type="predicted"/>
<comment type="caution">
    <text evidence="2">The sequence shown here is derived from an EMBL/GenBank/DDBJ whole genome shotgun (WGS) entry which is preliminary data.</text>
</comment>
<dbReference type="EMBL" id="PDWN01000006">
    <property type="protein sequence ID" value="KAF1695116.1"/>
    <property type="molecule type" value="Genomic_DNA"/>
</dbReference>
<dbReference type="SUPFAM" id="SSF48452">
    <property type="entry name" value="TPR-like"/>
    <property type="match status" value="1"/>
</dbReference>
<sequence length="522" mass="58224">MTFPAPPELWTLLSTAEQRASGQDWQGAIAAYQQALDRVPGDAYTLVQLSYVHSLAGHYRLAQEHALASARSGASDPALLMELLPRLRTFNQMQAMLACIERLLPMSRMPIPLLIAVAAQLSYANLPDRAIGFLDEARRADPDFPPTLLSRAQVLTYLGRFDEAGDDLQRALRRAPEIAQGYWLQAWIGRQTAGRNHVDAIRRELARPGRKPEDVALLGFALHKELDDLGQPEEAWQALVLACRAKRSRLVYDTASSTVLFGALARFRPKRESAGTPDAATGRCPVFIVGMHRSGTTLLEQLLDRHADVQGLGELYDFTSAMRHATDHHCKGVIDPVVVQRAGDADLAQAGQRYLDGLEWRLGPARCFVDKLPSNFLNVGFILEALPQARILHMVRDPVETCFSNLRELFSEANAYSYDPIELADYHRLQASLMAQWRSRHPDRILEVDYGRLTRDPAGEMQRVAAFCGIPYDAAMLLPGSGRAVVTASAVQVRDGIQVREQPKWAPYERWLTPMIERLHAP</sequence>
<dbReference type="SUPFAM" id="SSF52540">
    <property type="entry name" value="P-loop containing nucleoside triphosphate hydrolases"/>
    <property type="match status" value="1"/>
</dbReference>